<evidence type="ECO:0000313" key="7">
    <source>
        <dbReference type="Proteomes" id="UP000295325"/>
    </source>
</evidence>
<dbReference type="Proteomes" id="UP000295325">
    <property type="component" value="Unassembled WGS sequence"/>
</dbReference>
<comment type="similarity">
    <text evidence="1">Belongs to the metallo-dependent hydrolases superfamily. CpsB/CapC family.</text>
</comment>
<evidence type="ECO:0000256" key="3">
    <source>
        <dbReference type="ARBA" id="ARBA00022801"/>
    </source>
</evidence>
<sequence length="255" mass="29791">MIDIHSHIVPGIDDGADTIETSLRMLKIAEDDGIKTIFATPHYYRGRFETDQNEVKGLIDELNIRAREQNINVEILQGHEVYLDREILNLYREDKIKTLNNSRYLLIELPFDRLPDYALDMIYELRLLGVVPVIAHPERYMYFIKKPWEINKFIDEGCLFQLNGGSITGLFGKEIQKTSETFLKHGIVSFIGSDAHTTNKRRPELKKSFDIIEKNYGELKRTLLNNVEKVINNEEILCTSEKIKDKRSIFDIFRR</sequence>
<dbReference type="InterPro" id="IPR016667">
    <property type="entry name" value="Caps_polysacc_synth_CpsB/CapC"/>
</dbReference>
<name>A0A4R7K6C8_9CLOT</name>
<keyword evidence="3" id="KW-0378">Hydrolase</keyword>
<dbReference type="Pfam" id="PF19567">
    <property type="entry name" value="CpsB_CapC"/>
    <property type="match status" value="1"/>
</dbReference>
<evidence type="ECO:0000256" key="2">
    <source>
        <dbReference type="ARBA" id="ARBA00013064"/>
    </source>
</evidence>
<dbReference type="SUPFAM" id="SSF89550">
    <property type="entry name" value="PHP domain-like"/>
    <property type="match status" value="1"/>
</dbReference>
<reference evidence="6 7" key="1">
    <citation type="submission" date="2019-03" db="EMBL/GenBank/DDBJ databases">
        <title>Genomic Encyclopedia of Type Strains, Phase IV (KMG-IV): sequencing the most valuable type-strain genomes for metagenomic binning, comparative biology and taxonomic classification.</title>
        <authorList>
            <person name="Goeker M."/>
        </authorList>
    </citation>
    <scope>NUCLEOTIDE SEQUENCE [LARGE SCALE GENOMIC DNA]</scope>
    <source>
        <strain evidence="6 7">DSM 24455</strain>
    </source>
</reference>
<dbReference type="PIRSF" id="PIRSF016557">
    <property type="entry name" value="Caps_synth_CpsB"/>
    <property type="match status" value="1"/>
</dbReference>
<dbReference type="PANTHER" id="PTHR39181">
    <property type="entry name" value="TYROSINE-PROTEIN PHOSPHATASE YWQE"/>
    <property type="match status" value="1"/>
</dbReference>
<dbReference type="AlphaFoldDB" id="A0A4R7K6C8"/>
<comment type="catalytic activity">
    <reaction evidence="5">
        <text>O-phospho-L-tyrosyl-[protein] + H2O = L-tyrosyl-[protein] + phosphate</text>
        <dbReference type="Rhea" id="RHEA:10684"/>
        <dbReference type="Rhea" id="RHEA-COMP:10136"/>
        <dbReference type="Rhea" id="RHEA-COMP:20101"/>
        <dbReference type="ChEBI" id="CHEBI:15377"/>
        <dbReference type="ChEBI" id="CHEBI:43474"/>
        <dbReference type="ChEBI" id="CHEBI:46858"/>
        <dbReference type="ChEBI" id="CHEBI:61978"/>
        <dbReference type="EC" id="3.1.3.48"/>
    </reaction>
</comment>
<keyword evidence="4" id="KW-0904">Protein phosphatase</keyword>
<keyword evidence="7" id="KW-1185">Reference proteome</keyword>
<organism evidence="6 7">
    <name type="scientific">Fonticella tunisiensis</name>
    <dbReference type="NCBI Taxonomy" id="1096341"/>
    <lineage>
        <taxon>Bacteria</taxon>
        <taxon>Bacillati</taxon>
        <taxon>Bacillota</taxon>
        <taxon>Clostridia</taxon>
        <taxon>Eubacteriales</taxon>
        <taxon>Clostridiaceae</taxon>
        <taxon>Fonticella</taxon>
    </lineage>
</organism>
<dbReference type="PANTHER" id="PTHR39181:SF1">
    <property type="entry name" value="TYROSINE-PROTEIN PHOSPHATASE YWQE"/>
    <property type="match status" value="1"/>
</dbReference>
<proteinExistence type="inferred from homology"/>
<dbReference type="OrthoDB" id="9788539at2"/>
<dbReference type="InterPro" id="IPR016195">
    <property type="entry name" value="Pol/histidinol_Pase-like"/>
</dbReference>
<protein>
    <recommendedName>
        <fullName evidence="2">protein-tyrosine-phosphatase</fullName>
        <ecNumber evidence="2">3.1.3.48</ecNumber>
    </recommendedName>
</protein>
<accession>A0A4R7K6C8</accession>
<dbReference type="RefSeq" id="WP_133629357.1">
    <property type="nucleotide sequence ID" value="NZ_SOAZ01000036.1"/>
</dbReference>
<evidence type="ECO:0000313" key="6">
    <source>
        <dbReference type="EMBL" id="TDT46092.1"/>
    </source>
</evidence>
<evidence type="ECO:0000256" key="5">
    <source>
        <dbReference type="ARBA" id="ARBA00051722"/>
    </source>
</evidence>
<gene>
    <name evidence="6" type="ORF">EDD71_13617</name>
</gene>
<dbReference type="EC" id="3.1.3.48" evidence="2"/>
<dbReference type="GO" id="GO:0004725">
    <property type="term" value="F:protein tyrosine phosphatase activity"/>
    <property type="evidence" value="ECO:0007669"/>
    <property type="project" value="UniProtKB-EC"/>
</dbReference>
<evidence type="ECO:0000256" key="1">
    <source>
        <dbReference type="ARBA" id="ARBA00005750"/>
    </source>
</evidence>
<dbReference type="EMBL" id="SOAZ01000036">
    <property type="protein sequence ID" value="TDT46092.1"/>
    <property type="molecule type" value="Genomic_DNA"/>
</dbReference>
<dbReference type="Gene3D" id="3.20.20.140">
    <property type="entry name" value="Metal-dependent hydrolases"/>
    <property type="match status" value="1"/>
</dbReference>
<comment type="caution">
    <text evidence="6">The sequence shown here is derived from an EMBL/GenBank/DDBJ whole genome shotgun (WGS) entry which is preliminary data.</text>
</comment>
<dbReference type="GO" id="GO:0030145">
    <property type="term" value="F:manganese ion binding"/>
    <property type="evidence" value="ECO:0007669"/>
    <property type="project" value="InterPro"/>
</dbReference>
<evidence type="ECO:0000256" key="4">
    <source>
        <dbReference type="ARBA" id="ARBA00022912"/>
    </source>
</evidence>